<organism evidence="2 3">
    <name type="scientific">Hymenobacter nivis</name>
    <dbReference type="NCBI Taxonomy" id="1850093"/>
    <lineage>
        <taxon>Bacteria</taxon>
        <taxon>Pseudomonadati</taxon>
        <taxon>Bacteroidota</taxon>
        <taxon>Cytophagia</taxon>
        <taxon>Cytophagales</taxon>
        <taxon>Hymenobacteraceae</taxon>
        <taxon>Hymenobacter</taxon>
    </lineage>
</organism>
<reference evidence="2 3" key="1">
    <citation type="journal article" date="2019" name="Environ. Microbiol.">
        <title>Species interactions and distinct microbial communities in high Arctic permafrost affected cryosols are associated with the CH4 and CO2 gas fluxes.</title>
        <authorList>
            <person name="Altshuler I."/>
            <person name="Hamel J."/>
            <person name="Turney S."/>
            <person name="Magnuson E."/>
            <person name="Levesque R."/>
            <person name="Greer C."/>
            <person name="Whyte L.G."/>
        </authorList>
    </citation>
    <scope>NUCLEOTIDE SEQUENCE [LARGE SCALE GENOMIC DNA]</scope>
    <source>
        <strain evidence="2 3">S9.2P</strain>
    </source>
</reference>
<dbReference type="Pfam" id="PF11188">
    <property type="entry name" value="DUF2975"/>
    <property type="match status" value="1"/>
</dbReference>
<dbReference type="AlphaFoldDB" id="A0A502HCE2"/>
<keyword evidence="1" id="KW-0472">Membrane</keyword>
<dbReference type="EMBL" id="RCYZ01000001">
    <property type="protein sequence ID" value="TPG72327.1"/>
    <property type="molecule type" value="Genomic_DNA"/>
</dbReference>
<keyword evidence="1" id="KW-0812">Transmembrane</keyword>
<feature type="transmembrane region" description="Helical" evidence="1">
    <location>
        <begin position="185"/>
        <end position="203"/>
    </location>
</feature>
<proteinExistence type="predicted"/>
<protein>
    <submittedName>
        <fullName evidence="2">DUF2975 domain-containing protein</fullName>
    </submittedName>
</protein>
<comment type="caution">
    <text evidence="2">The sequence shown here is derived from an EMBL/GenBank/DDBJ whole genome shotgun (WGS) entry which is preliminary data.</text>
</comment>
<gene>
    <name evidence="2" type="ORF">EAH73_03610</name>
</gene>
<feature type="transmembrane region" description="Helical" evidence="1">
    <location>
        <begin position="145"/>
        <end position="165"/>
    </location>
</feature>
<evidence type="ECO:0000256" key="1">
    <source>
        <dbReference type="SAM" id="Phobius"/>
    </source>
</evidence>
<dbReference type="InterPro" id="IPR021354">
    <property type="entry name" value="DUF2975"/>
</dbReference>
<dbReference type="Proteomes" id="UP000317646">
    <property type="component" value="Unassembled WGS sequence"/>
</dbReference>
<accession>A0A502HCE2</accession>
<evidence type="ECO:0000313" key="2">
    <source>
        <dbReference type="EMBL" id="TPG72327.1"/>
    </source>
</evidence>
<feature type="transmembrane region" description="Helical" evidence="1">
    <location>
        <begin position="23"/>
        <end position="46"/>
    </location>
</feature>
<keyword evidence="1" id="KW-1133">Transmembrane helix</keyword>
<feature type="transmembrane region" description="Helical" evidence="1">
    <location>
        <begin position="223"/>
        <end position="247"/>
    </location>
</feature>
<keyword evidence="3" id="KW-1185">Reference proteome</keyword>
<sequence>MCCFAGGNYFLFVMQKERLKHWFGLRGMLLLSRVVVGMLLFGAFVFSIQAIGRTYDIATGGPEVRLALNTFSPNLFPALHDAKAGFDEGWQGNPMREDRGPLPTLQAATTGFELAANPREPLLRYHEPTPWKRVTLFYLGASNSLFSLPWLLFLAIGSWLLWRLLLDVTPDAPFTFANARRLSQLSLLVLGLAIWEKVAYYLVRALVPTFRAPGLTETLNHYVFLNTGNTLPNVWMGIVLAIIAIVYRRGVALSQEAELVI</sequence>
<evidence type="ECO:0000313" key="3">
    <source>
        <dbReference type="Proteomes" id="UP000317646"/>
    </source>
</evidence>
<name>A0A502HCE2_9BACT</name>